<protein>
    <recommendedName>
        <fullName evidence="3">WG repeat-containing protein</fullName>
    </recommendedName>
</protein>
<dbReference type="RefSeq" id="WP_117581705.1">
    <property type="nucleotide sequence ID" value="NZ_QUSL01000017.1"/>
</dbReference>
<evidence type="ECO:0000313" key="1">
    <source>
        <dbReference type="EMBL" id="RGD84361.1"/>
    </source>
</evidence>
<evidence type="ECO:0000313" key="2">
    <source>
        <dbReference type="Proteomes" id="UP000261032"/>
    </source>
</evidence>
<proteinExistence type="predicted"/>
<accession>A0A3E3EBX3</accession>
<evidence type="ECO:0008006" key="3">
    <source>
        <dbReference type="Google" id="ProtNLM"/>
    </source>
</evidence>
<sequence length="474" mass="54610">MKKITAGLLAFLMLTGCSNIDNDQTLFVANNKEKYALMDYEGDKQTEFIYDKYEEVGSFGYIVIKDKKHGYLLRDGEEAIKLGKYDKLESIGNMIVGYDKNEKISILDGEGKELYKEDKKTEISLFGLPVIHQGKEYIVLYNDGEVLKKSKEKIISAYTVDSDYAVINFEKTSSIYNLVNEKHIEGIKIGGNNQLMDHSSKKGYLLYNRKTHEINALDLEGKIIFTTTLELDDLYYDNSKNIIGVKNQTTYLFNKDGETVTSNSYYRNYKNYVVKNKEMIYGPHKFVNDGKEIEVNGIQLDPMASFTKSKIFPVYVRDEGYQYYGFDGKEAIKESYKSAEAFDENNLAVVSKKEDKYYLINNKGKKVSEQYVRIMYLGEKYYAGYTTGSKYEVFDVEGNKVINDYFMDEGTTFVYNDVVYGIFNKSGSSYIYDMNENEVVFSVEGDLEFNEKGYFVTVDGDAYYSLKGEKIYKR</sequence>
<organism evidence="1 2">
    <name type="scientific">Thomasclavelia ramosa</name>
    <dbReference type="NCBI Taxonomy" id="1547"/>
    <lineage>
        <taxon>Bacteria</taxon>
        <taxon>Bacillati</taxon>
        <taxon>Bacillota</taxon>
        <taxon>Erysipelotrichia</taxon>
        <taxon>Erysipelotrichales</taxon>
        <taxon>Coprobacillaceae</taxon>
        <taxon>Thomasclavelia</taxon>
    </lineage>
</organism>
<comment type="caution">
    <text evidence="1">The sequence shown here is derived from an EMBL/GenBank/DDBJ whole genome shotgun (WGS) entry which is preliminary data.</text>
</comment>
<dbReference type="EMBL" id="QUSL01000017">
    <property type="protein sequence ID" value="RGD84361.1"/>
    <property type="molecule type" value="Genomic_DNA"/>
</dbReference>
<dbReference type="Proteomes" id="UP000261032">
    <property type="component" value="Unassembled WGS sequence"/>
</dbReference>
<dbReference type="PROSITE" id="PS51257">
    <property type="entry name" value="PROKAR_LIPOPROTEIN"/>
    <property type="match status" value="1"/>
</dbReference>
<dbReference type="AlphaFoldDB" id="A0A3E3EBX3"/>
<reference evidence="1 2" key="1">
    <citation type="submission" date="2018-08" db="EMBL/GenBank/DDBJ databases">
        <title>A genome reference for cultivated species of the human gut microbiota.</title>
        <authorList>
            <person name="Zou Y."/>
            <person name="Xue W."/>
            <person name="Luo G."/>
        </authorList>
    </citation>
    <scope>NUCLEOTIDE SEQUENCE [LARGE SCALE GENOMIC DNA]</scope>
    <source>
        <strain evidence="1 2">OM06-4</strain>
    </source>
</reference>
<name>A0A3E3EBX3_9FIRM</name>
<gene>
    <name evidence="1" type="ORF">DXB93_11030</name>
</gene>